<evidence type="ECO:0000313" key="5">
    <source>
        <dbReference type="Proteomes" id="UP001055439"/>
    </source>
</evidence>
<gene>
    <name evidence="3" type="ORF">MUK42_33863</name>
    <name evidence="4" type="ORF">MUK42_33865</name>
</gene>
<evidence type="ECO:0000313" key="4">
    <source>
        <dbReference type="EMBL" id="URD76883.1"/>
    </source>
</evidence>
<reference evidence="4" key="1">
    <citation type="submission" date="2022-05" db="EMBL/GenBank/DDBJ databases">
        <title>The Musa troglodytarum L. genome provides insights into the mechanism of non-climacteric behaviour and enrichment of carotenoids.</title>
        <authorList>
            <person name="Wang J."/>
        </authorList>
    </citation>
    <scope>NUCLEOTIDE SEQUENCE</scope>
    <source>
        <tissue evidence="4">Leaf</tissue>
    </source>
</reference>
<dbReference type="EMBL" id="CP097502">
    <property type="protein sequence ID" value="URD73285.1"/>
    <property type="molecule type" value="Genomic_DNA"/>
</dbReference>
<evidence type="ECO:0000313" key="3">
    <source>
        <dbReference type="EMBL" id="URD73285.1"/>
    </source>
</evidence>
<sequence>MKEELHECWKAMTEQNFDSHLWIFFDMCDKNGDGKLTEDEVIISSASKNKLSKVKAHALTYAAHVMKELDPDNLGYIEIAQLETLVRGLVSSQGSERTLRRSHGLAKTMTPRLYRHRANRFVRKTADFIHENW</sequence>
<dbReference type="AlphaFoldDB" id="A0A9E7EH53"/>
<dbReference type="SUPFAM" id="SSF47473">
    <property type="entry name" value="EF-hand"/>
    <property type="match status" value="1"/>
</dbReference>
<dbReference type="OrthoDB" id="787003at2759"/>
<proteinExistence type="predicted"/>
<protein>
    <submittedName>
        <fullName evidence="4">Respiratory burst NADPH oxidase</fullName>
    </submittedName>
</protein>
<evidence type="ECO:0000256" key="1">
    <source>
        <dbReference type="ARBA" id="ARBA00022837"/>
    </source>
</evidence>
<dbReference type="Proteomes" id="UP001055439">
    <property type="component" value="Chromosome 1"/>
</dbReference>
<dbReference type="EMBL" id="CP097502">
    <property type="protein sequence ID" value="URD76883.1"/>
    <property type="molecule type" value="Genomic_DNA"/>
</dbReference>
<dbReference type="GO" id="GO:0005509">
    <property type="term" value="F:calcium ion binding"/>
    <property type="evidence" value="ECO:0007669"/>
    <property type="project" value="InterPro"/>
</dbReference>
<dbReference type="InterPro" id="IPR002048">
    <property type="entry name" value="EF_hand_dom"/>
</dbReference>
<dbReference type="InterPro" id="IPR018247">
    <property type="entry name" value="EF_Hand_1_Ca_BS"/>
</dbReference>
<feature type="domain" description="EF-hand" evidence="2">
    <location>
        <begin position="16"/>
        <end position="51"/>
    </location>
</feature>
<dbReference type="PROSITE" id="PS00018">
    <property type="entry name" value="EF_HAND_1"/>
    <property type="match status" value="1"/>
</dbReference>
<evidence type="ECO:0000259" key="2">
    <source>
        <dbReference type="PROSITE" id="PS50222"/>
    </source>
</evidence>
<keyword evidence="1" id="KW-0106">Calcium</keyword>
<dbReference type="InterPro" id="IPR011992">
    <property type="entry name" value="EF-hand-dom_pair"/>
</dbReference>
<accession>A0A9E7EH53</accession>
<dbReference type="PROSITE" id="PS50222">
    <property type="entry name" value="EF_HAND_2"/>
    <property type="match status" value="1"/>
</dbReference>
<organism evidence="4 5">
    <name type="scientific">Musa troglodytarum</name>
    <name type="common">fe'i banana</name>
    <dbReference type="NCBI Taxonomy" id="320322"/>
    <lineage>
        <taxon>Eukaryota</taxon>
        <taxon>Viridiplantae</taxon>
        <taxon>Streptophyta</taxon>
        <taxon>Embryophyta</taxon>
        <taxon>Tracheophyta</taxon>
        <taxon>Spermatophyta</taxon>
        <taxon>Magnoliopsida</taxon>
        <taxon>Liliopsida</taxon>
        <taxon>Zingiberales</taxon>
        <taxon>Musaceae</taxon>
        <taxon>Musa</taxon>
    </lineage>
</organism>
<keyword evidence="5" id="KW-1185">Reference proteome</keyword>
<name>A0A9E7EH53_9LILI</name>
<dbReference type="Gene3D" id="1.10.238.10">
    <property type="entry name" value="EF-hand"/>
    <property type="match status" value="1"/>
</dbReference>